<accession>A0A0M0K2I0</accession>
<dbReference type="GO" id="GO:0004735">
    <property type="term" value="F:pyrroline-5-carboxylate reductase activity"/>
    <property type="evidence" value="ECO:0007669"/>
    <property type="project" value="TreeGrafter"/>
</dbReference>
<dbReference type="Gene3D" id="3.40.50.720">
    <property type="entry name" value="NAD(P)-binding Rossmann-like Domain"/>
    <property type="match status" value="1"/>
</dbReference>
<evidence type="ECO:0000259" key="2">
    <source>
        <dbReference type="Pfam" id="PF03807"/>
    </source>
</evidence>
<sequence length="268" mass="28357">MSSAIVRGMCTLSTLPMTSIVLSPRGADKVATLKALFPDMVTIAADNQAVLDACDIVFVGVLPKHCEEVLRGLRFQARHTVVSLVSTAPLALLQEVCAPVPTEQVVRAIPLPPVAKHNGATVMTPPHPTIAGLFGALGTVVPVATEALMKKMMPVTALMGQLYAQHLATQQWLVAQGVDAESAAKWTGAVFHTVTYDSAIAGPSTFEELVHEQTPGGLNEQVIREMTEAGAYTALSDSLDNILARIEARPAPVRSTTPYSSAIDVDPE</sequence>
<organism evidence="3 4">
    <name type="scientific">Chrysochromulina tobinii</name>
    <dbReference type="NCBI Taxonomy" id="1460289"/>
    <lineage>
        <taxon>Eukaryota</taxon>
        <taxon>Haptista</taxon>
        <taxon>Haptophyta</taxon>
        <taxon>Prymnesiophyceae</taxon>
        <taxon>Prymnesiales</taxon>
        <taxon>Chrysochromulinaceae</taxon>
        <taxon>Chrysochromulina</taxon>
    </lineage>
</organism>
<reference evidence="4" key="1">
    <citation type="journal article" date="2015" name="PLoS Genet.">
        <title>Genome Sequence and Transcriptome Analyses of Chrysochromulina tobin: Metabolic Tools for Enhanced Algal Fitness in the Prominent Order Prymnesiales (Haptophyceae).</title>
        <authorList>
            <person name="Hovde B.T."/>
            <person name="Deodato C.R."/>
            <person name="Hunsperger H.M."/>
            <person name="Ryken S.A."/>
            <person name="Yost W."/>
            <person name="Jha R.K."/>
            <person name="Patterson J."/>
            <person name="Monnat R.J. Jr."/>
            <person name="Barlow S.B."/>
            <person name="Starkenburg S.R."/>
            <person name="Cattolico R.A."/>
        </authorList>
    </citation>
    <scope>NUCLEOTIDE SEQUENCE</scope>
    <source>
        <strain evidence="4">CCMP291</strain>
    </source>
</reference>
<dbReference type="GO" id="GO:0055129">
    <property type="term" value="P:L-proline biosynthetic process"/>
    <property type="evidence" value="ECO:0007669"/>
    <property type="project" value="TreeGrafter"/>
</dbReference>
<proteinExistence type="inferred from homology"/>
<feature type="domain" description="Pyrroline-5-carboxylate reductase catalytic N-terminal" evidence="2">
    <location>
        <begin position="2"/>
        <end position="85"/>
    </location>
</feature>
<gene>
    <name evidence="3" type="ORF">Ctob_012065</name>
</gene>
<dbReference type="AlphaFoldDB" id="A0A0M0K2I0"/>
<name>A0A0M0K2I0_9EUKA</name>
<dbReference type="SUPFAM" id="SSF51735">
    <property type="entry name" value="NAD(P)-binding Rossmann-fold domains"/>
    <property type="match status" value="1"/>
</dbReference>
<dbReference type="Proteomes" id="UP000037460">
    <property type="component" value="Unassembled WGS sequence"/>
</dbReference>
<dbReference type="Pfam" id="PF03807">
    <property type="entry name" value="F420_oxidored"/>
    <property type="match status" value="1"/>
</dbReference>
<dbReference type="InterPro" id="IPR036291">
    <property type="entry name" value="NAD(P)-bd_dom_sf"/>
</dbReference>
<evidence type="ECO:0000313" key="3">
    <source>
        <dbReference type="EMBL" id="KOO33009.1"/>
    </source>
</evidence>
<dbReference type="PANTHER" id="PTHR11645">
    <property type="entry name" value="PYRROLINE-5-CARBOXYLATE REDUCTASE"/>
    <property type="match status" value="1"/>
</dbReference>
<dbReference type="OrthoDB" id="10263291at2759"/>
<dbReference type="EMBL" id="JWZX01001624">
    <property type="protein sequence ID" value="KOO33009.1"/>
    <property type="molecule type" value="Genomic_DNA"/>
</dbReference>
<keyword evidence="4" id="KW-1185">Reference proteome</keyword>
<dbReference type="PANTHER" id="PTHR11645:SF13">
    <property type="entry name" value="PYRROLINE-5-CARBOXYLATE REDUCTASE CATALYTIC N-TERMINAL DOMAIN-CONTAINING PROTEIN"/>
    <property type="match status" value="1"/>
</dbReference>
<protein>
    <submittedName>
        <fullName evidence="3">NADP oxidoreductase coenzyme f420-dependent</fullName>
    </submittedName>
</protein>
<comment type="caution">
    <text evidence="3">The sequence shown here is derived from an EMBL/GenBank/DDBJ whole genome shotgun (WGS) entry which is preliminary data.</text>
</comment>
<evidence type="ECO:0000256" key="1">
    <source>
        <dbReference type="ARBA" id="ARBA00005525"/>
    </source>
</evidence>
<comment type="similarity">
    <text evidence="1">Belongs to the pyrroline-5-carboxylate reductase family.</text>
</comment>
<dbReference type="InterPro" id="IPR028939">
    <property type="entry name" value="P5C_Rdtase_cat_N"/>
</dbReference>
<evidence type="ECO:0000313" key="4">
    <source>
        <dbReference type="Proteomes" id="UP000037460"/>
    </source>
</evidence>